<evidence type="ECO:0000313" key="1">
    <source>
        <dbReference type="EMBL" id="GIF77671.1"/>
    </source>
</evidence>
<sequence length="387" mass="42761">MVRVTAGLAEPPVARPVRGRRHSTSHANLLHRVDGPTALDRLDAIIVPSARQTAYLSYALRLGQQLDCPVVALCSLRASAEGALRAAKRLGAHLIATDVPERVNLPTFATSGLPADPRFRRKGDLSLKRNIGLALSRMLGWNRVAFLDDDIRSVRPDDMRAAAGLLDRFSMVGLGNAGFPDNSVVCHALREVGVPQETFVGGGAMVVPAGRTTTFFPDVYNEDWFFLLDEDGLSRTAVTGTMHQEPYDPFRTTERARAEEFGDCLAEGIYALLDEGGTVADADLAFWADFLEDRRVMVDRILAAIPGCDKSPEEKRRMTEAMRASHGRRKFITPEHCVGYLSALADDRALWRSRVEELPKDLGVRKALAHLGLNTTYLFQPWRGRRD</sequence>
<keyword evidence="2" id="KW-1185">Reference proteome</keyword>
<organism evidence="1 2">
    <name type="scientific">Asanoa siamensis</name>
    <dbReference type="NCBI Taxonomy" id="926357"/>
    <lineage>
        <taxon>Bacteria</taxon>
        <taxon>Bacillati</taxon>
        <taxon>Actinomycetota</taxon>
        <taxon>Actinomycetes</taxon>
        <taxon>Micromonosporales</taxon>
        <taxon>Micromonosporaceae</taxon>
        <taxon>Asanoa</taxon>
    </lineage>
</organism>
<dbReference type="EMBL" id="BONE01000098">
    <property type="protein sequence ID" value="GIF77671.1"/>
    <property type="molecule type" value="Genomic_DNA"/>
</dbReference>
<gene>
    <name evidence="1" type="ORF">Asi02nite_71890</name>
</gene>
<accession>A0ABQ4D2A2</accession>
<protein>
    <submittedName>
        <fullName evidence="1">Uncharacterized protein</fullName>
    </submittedName>
</protein>
<reference evidence="1 2" key="1">
    <citation type="submission" date="2021-01" db="EMBL/GenBank/DDBJ databases">
        <title>Whole genome shotgun sequence of Asanoa siamensis NBRC 107932.</title>
        <authorList>
            <person name="Komaki H."/>
            <person name="Tamura T."/>
        </authorList>
    </citation>
    <scope>NUCLEOTIDE SEQUENCE [LARGE SCALE GENOMIC DNA]</scope>
    <source>
        <strain evidence="1 2">NBRC 107932</strain>
    </source>
</reference>
<dbReference type="Proteomes" id="UP000604117">
    <property type="component" value="Unassembled WGS sequence"/>
</dbReference>
<evidence type="ECO:0000313" key="2">
    <source>
        <dbReference type="Proteomes" id="UP000604117"/>
    </source>
</evidence>
<comment type="caution">
    <text evidence="1">The sequence shown here is derived from an EMBL/GenBank/DDBJ whole genome shotgun (WGS) entry which is preliminary data.</text>
</comment>
<proteinExistence type="predicted"/>
<name>A0ABQ4D2A2_9ACTN</name>